<keyword evidence="3" id="KW-1185">Reference proteome</keyword>
<dbReference type="AlphaFoldDB" id="A0A2A3EGQ4"/>
<dbReference type="EMBL" id="KZ288262">
    <property type="protein sequence ID" value="PBC30399.1"/>
    <property type="molecule type" value="Genomic_DNA"/>
</dbReference>
<reference evidence="2 3" key="1">
    <citation type="submission" date="2014-07" db="EMBL/GenBank/DDBJ databases">
        <title>Genomic and transcriptomic analysis on Apis cerana provide comprehensive insights into honey bee biology.</title>
        <authorList>
            <person name="Diao Q."/>
            <person name="Sun L."/>
            <person name="Zheng H."/>
            <person name="Zheng H."/>
            <person name="Xu S."/>
            <person name="Wang S."/>
            <person name="Zeng Z."/>
            <person name="Hu F."/>
            <person name="Su S."/>
            <person name="Wu J."/>
        </authorList>
    </citation>
    <scope>NUCLEOTIDE SEQUENCE [LARGE SCALE GENOMIC DNA]</scope>
    <source>
        <tissue evidence="2">Pupae without intestine</tissue>
    </source>
</reference>
<name>A0A2A3EGQ4_APICC</name>
<feature type="region of interest" description="Disordered" evidence="1">
    <location>
        <begin position="86"/>
        <end position="109"/>
    </location>
</feature>
<evidence type="ECO:0000313" key="2">
    <source>
        <dbReference type="EMBL" id="PBC30399.1"/>
    </source>
</evidence>
<proteinExistence type="predicted"/>
<gene>
    <name evidence="2" type="ORF">APICC_07177</name>
</gene>
<protein>
    <submittedName>
        <fullName evidence="2">1-phosphatidylinositol-4,5-bisphosphate phosphodiesterase epsilon-1</fullName>
    </submittedName>
</protein>
<accession>A0A2A3EGQ4</accession>
<evidence type="ECO:0000256" key="1">
    <source>
        <dbReference type="SAM" id="MobiDB-lite"/>
    </source>
</evidence>
<dbReference type="Proteomes" id="UP000242457">
    <property type="component" value="Unassembled WGS sequence"/>
</dbReference>
<organism evidence="2 3">
    <name type="scientific">Apis cerana cerana</name>
    <name type="common">Oriental honeybee</name>
    <dbReference type="NCBI Taxonomy" id="94128"/>
    <lineage>
        <taxon>Eukaryota</taxon>
        <taxon>Metazoa</taxon>
        <taxon>Ecdysozoa</taxon>
        <taxon>Arthropoda</taxon>
        <taxon>Hexapoda</taxon>
        <taxon>Insecta</taxon>
        <taxon>Pterygota</taxon>
        <taxon>Neoptera</taxon>
        <taxon>Endopterygota</taxon>
        <taxon>Hymenoptera</taxon>
        <taxon>Apocrita</taxon>
        <taxon>Aculeata</taxon>
        <taxon>Apoidea</taxon>
        <taxon>Anthophila</taxon>
        <taxon>Apidae</taxon>
        <taxon>Apis</taxon>
    </lineage>
</organism>
<sequence>MGINYEGQSKNAVVLKIQERSGKEEEKKTKAVPVILLDRGQWSHLDAGCKTTWGLPVVVVGLISTVNSGDSTRGWKRRFHHRQRRIVQPLPLPPPHVAEPLPDKKMTPV</sequence>
<evidence type="ECO:0000313" key="3">
    <source>
        <dbReference type="Proteomes" id="UP000242457"/>
    </source>
</evidence>